<dbReference type="EMBL" id="DRYK01000077">
    <property type="protein sequence ID" value="HHP68289.1"/>
    <property type="molecule type" value="Genomic_DNA"/>
</dbReference>
<reference evidence="1" key="1">
    <citation type="journal article" date="2020" name="mSystems">
        <title>Genome- and Community-Level Interaction Insights into Carbon Utilization and Element Cycling Functions of Hydrothermarchaeota in Hydrothermal Sediment.</title>
        <authorList>
            <person name="Zhou Z."/>
            <person name="Liu Y."/>
            <person name="Xu W."/>
            <person name="Pan J."/>
            <person name="Luo Z.H."/>
            <person name="Li M."/>
        </authorList>
    </citation>
    <scope>NUCLEOTIDE SEQUENCE [LARGE SCALE GENOMIC DNA]</scope>
    <source>
        <strain evidence="1">SpSt-110</strain>
    </source>
</reference>
<sequence>MSWWKHHYCGPWPGHGPWSYLPPWERPGWILWWGAGIQPPVAPLTKEAELQYLENLRSYLQNLLKQVEDRINELKGSK</sequence>
<dbReference type="AlphaFoldDB" id="A0A7J3Y0Q3"/>
<protein>
    <recommendedName>
        <fullName evidence="2">DUF5320 domain-containing protein</fullName>
    </recommendedName>
</protein>
<proteinExistence type="predicted"/>
<evidence type="ECO:0008006" key="2">
    <source>
        <dbReference type="Google" id="ProtNLM"/>
    </source>
</evidence>
<gene>
    <name evidence="1" type="ORF">ENM60_05855</name>
</gene>
<evidence type="ECO:0000313" key="1">
    <source>
        <dbReference type="EMBL" id="HHP68289.1"/>
    </source>
</evidence>
<comment type="caution">
    <text evidence="1">The sequence shown here is derived from an EMBL/GenBank/DDBJ whole genome shotgun (WGS) entry which is preliminary data.</text>
</comment>
<organism evidence="1">
    <name type="scientific">Thermogladius calderae</name>
    <dbReference type="NCBI Taxonomy" id="1200300"/>
    <lineage>
        <taxon>Archaea</taxon>
        <taxon>Thermoproteota</taxon>
        <taxon>Thermoprotei</taxon>
        <taxon>Desulfurococcales</taxon>
        <taxon>Desulfurococcaceae</taxon>
        <taxon>Thermogladius</taxon>
    </lineage>
</organism>
<name>A0A7J3Y0Q3_9CREN</name>
<accession>A0A7J3Y0Q3</accession>